<dbReference type="Pfam" id="PF01479">
    <property type="entry name" value="S4"/>
    <property type="match status" value="1"/>
</dbReference>
<dbReference type="InterPro" id="IPR002942">
    <property type="entry name" value="S4_RNA-bd"/>
</dbReference>
<evidence type="ECO:0000313" key="11">
    <source>
        <dbReference type="Proteomes" id="UP000054976"/>
    </source>
</evidence>
<dbReference type="InterPro" id="IPR001912">
    <property type="entry name" value="Ribosomal_uS4_N"/>
</dbReference>
<evidence type="ECO:0000313" key="10">
    <source>
        <dbReference type="EMBL" id="GAQ95808.1"/>
    </source>
</evidence>
<dbReference type="Proteomes" id="UP000054976">
    <property type="component" value="Unassembled WGS sequence"/>
</dbReference>
<evidence type="ECO:0000256" key="2">
    <source>
        <dbReference type="ARBA" id="ARBA00022730"/>
    </source>
</evidence>
<evidence type="ECO:0000256" key="6">
    <source>
        <dbReference type="ARBA" id="ARBA00035254"/>
    </source>
</evidence>
<keyword evidence="11" id="KW-1185">Reference proteome</keyword>
<reference evidence="11" key="1">
    <citation type="submission" date="2016-01" db="EMBL/GenBank/DDBJ databases">
        <title>Draft genome sequence of Thermodesulfovibrio aggregans strain TGE-P1.</title>
        <authorList>
            <person name="Sekiguchi Y."/>
            <person name="Ohashi A."/>
            <person name="Matsuura N."/>
            <person name="Tourlousse M.D."/>
        </authorList>
    </citation>
    <scope>NUCLEOTIDE SEQUENCE [LARGE SCALE GENOMIC DNA]</scope>
    <source>
        <strain evidence="11">TGE-P1</strain>
    </source>
</reference>
<dbReference type="RefSeq" id="WP_059177227.1">
    <property type="nucleotide sequence ID" value="NZ_BCNO01000003.1"/>
</dbReference>
<dbReference type="GO" id="GO:0042274">
    <property type="term" value="P:ribosomal small subunit biogenesis"/>
    <property type="evidence" value="ECO:0007669"/>
    <property type="project" value="TreeGrafter"/>
</dbReference>
<dbReference type="NCBIfam" id="TIGR01017">
    <property type="entry name" value="rpsD_bact"/>
    <property type="match status" value="1"/>
</dbReference>
<evidence type="ECO:0000259" key="9">
    <source>
        <dbReference type="SMART" id="SM01390"/>
    </source>
</evidence>
<proteinExistence type="inferred from homology"/>
<keyword evidence="4 7" id="KW-0689">Ribosomal protein</keyword>
<comment type="function">
    <text evidence="7">With S5 and S12 plays an important role in translational accuracy.</text>
</comment>
<accession>A0A0U9HRZ6</accession>
<dbReference type="PANTHER" id="PTHR11831:SF4">
    <property type="entry name" value="SMALL RIBOSOMAL SUBUNIT PROTEIN US4M"/>
    <property type="match status" value="1"/>
</dbReference>
<feature type="domain" description="Small ribosomal subunit protein uS4 N-terminal" evidence="9">
    <location>
        <begin position="3"/>
        <end position="97"/>
    </location>
</feature>
<keyword evidence="5 7" id="KW-0687">Ribonucleoprotein</keyword>
<dbReference type="InterPro" id="IPR022801">
    <property type="entry name" value="Ribosomal_uS4"/>
</dbReference>
<dbReference type="InterPro" id="IPR036986">
    <property type="entry name" value="S4_RNA-bd_sf"/>
</dbReference>
<dbReference type="Pfam" id="PF00163">
    <property type="entry name" value="Ribosomal_S4"/>
    <property type="match status" value="1"/>
</dbReference>
<protein>
    <recommendedName>
        <fullName evidence="6 7">Small ribosomal subunit protein uS4</fullName>
    </recommendedName>
</protein>
<dbReference type="GO" id="GO:0003735">
    <property type="term" value="F:structural constituent of ribosome"/>
    <property type="evidence" value="ECO:0007669"/>
    <property type="project" value="InterPro"/>
</dbReference>
<dbReference type="FunFam" id="3.10.290.10:FF:000001">
    <property type="entry name" value="30S ribosomal protein S4"/>
    <property type="match status" value="1"/>
</dbReference>
<evidence type="ECO:0000256" key="7">
    <source>
        <dbReference type="HAMAP-Rule" id="MF_01306"/>
    </source>
</evidence>
<dbReference type="SMART" id="SM01390">
    <property type="entry name" value="Ribosomal_S4"/>
    <property type="match status" value="1"/>
</dbReference>
<dbReference type="GO" id="GO:0015935">
    <property type="term" value="C:small ribosomal subunit"/>
    <property type="evidence" value="ECO:0007669"/>
    <property type="project" value="InterPro"/>
</dbReference>
<comment type="function">
    <text evidence="7">One of the primary rRNA binding proteins, it binds directly to 16S rRNA where it nucleates assembly of the body of the 30S subunit.</text>
</comment>
<dbReference type="InterPro" id="IPR005709">
    <property type="entry name" value="Ribosomal_uS4_bac-type"/>
</dbReference>
<dbReference type="EMBL" id="BCNO01000003">
    <property type="protein sequence ID" value="GAQ95808.1"/>
    <property type="molecule type" value="Genomic_DNA"/>
</dbReference>
<feature type="domain" description="RNA-binding S4" evidence="8">
    <location>
        <begin position="98"/>
        <end position="162"/>
    </location>
</feature>
<dbReference type="AlphaFoldDB" id="A0A0U9HRZ6"/>
<dbReference type="STRING" id="86166.TAGGR_3286"/>
<dbReference type="PROSITE" id="PS50889">
    <property type="entry name" value="S4"/>
    <property type="match status" value="1"/>
</dbReference>
<evidence type="ECO:0000256" key="1">
    <source>
        <dbReference type="ARBA" id="ARBA00007465"/>
    </source>
</evidence>
<evidence type="ECO:0000256" key="3">
    <source>
        <dbReference type="ARBA" id="ARBA00022884"/>
    </source>
</evidence>
<dbReference type="FunFam" id="1.10.1050.10:FF:000001">
    <property type="entry name" value="30S ribosomal protein S4"/>
    <property type="match status" value="1"/>
</dbReference>
<dbReference type="SUPFAM" id="SSF55174">
    <property type="entry name" value="Alpha-L RNA-binding motif"/>
    <property type="match status" value="1"/>
</dbReference>
<evidence type="ECO:0000256" key="5">
    <source>
        <dbReference type="ARBA" id="ARBA00023274"/>
    </source>
</evidence>
<comment type="caution">
    <text evidence="10">The sequence shown here is derived from an EMBL/GenBank/DDBJ whole genome shotgun (WGS) entry which is preliminary data.</text>
</comment>
<gene>
    <name evidence="7" type="primary">rpsD</name>
    <name evidence="10" type="ORF">TAGGR_3286</name>
</gene>
<keyword evidence="3 7" id="KW-0694">RNA-binding</keyword>
<dbReference type="HAMAP" id="MF_01306_B">
    <property type="entry name" value="Ribosomal_uS4_B"/>
    <property type="match status" value="1"/>
</dbReference>
<dbReference type="OrthoDB" id="9803672at2"/>
<dbReference type="GO" id="GO:0006412">
    <property type="term" value="P:translation"/>
    <property type="evidence" value="ECO:0007669"/>
    <property type="project" value="UniProtKB-UniRule"/>
</dbReference>
<dbReference type="NCBIfam" id="NF003717">
    <property type="entry name" value="PRK05327.1"/>
    <property type="match status" value="1"/>
</dbReference>
<keyword evidence="2 7" id="KW-0699">rRNA-binding</keyword>
<sequence>MARYTGPLCRLCRREGMKLFLKGTRCYTEKCAFERRKYPPGQHGHNRGKLSDYGLQLREKQKVKRIYGVMEKQFKNYFEKATKMKGVTGENLLKLLERRLDNVVYRMGFATNRRQARQLVKHGFFMVNGRKVDIPSFLVRPGDIIELTQSGKELEIIKESLALAEQRGFPEWVEVNIEEMKGKFVRIPERDEMQLPVQEQLIVEFYSK</sequence>
<dbReference type="Gene3D" id="3.10.290.10">
    <property type="entry name" value="RNA-binding S4 domain"/>
    <property type="match status" value="1"/>
</dbReference>
<organism evidence="10 11">
    <name type="scientific">Thermodesulfovibrio aggregans</name>
    <dbReference type="NCBI Taxonomy" id="86166"/>
    <lineage>
        <taxon>Bacteria</taxon>
        <taxon>Pseudomonadati</taxon>
        <taxon>Nitrospirota</taxon>
        <taxon>Thermodesulfovibrionia</taxon>
        <taxon>Thermodesulfovibrionales</taxon>
        <taxon>Thermodesulfovibrionaceae</taxon>
        <taxon>Thermodesulfovibrio</taxon>
    </lineage>
</organism>
<evidence type="ECO:0000256" key="4">
    <source>
        <dbReference type="ARBA" id="ARBA00022980"/>
    </source>
</evidence>
<evidence type="ECO:0000259" key="8">
    <source>
        <dbReference type="SMART" id="SM00363"/>
    </source>
</evidence>
<dbReference type="Gene3D" id="1.10.1050.10">
    <property type="entry name" value="Ribosomal Protein S4 Delta 41, Chain A, domain 1"/>
    <property type="match status" value="1"/>
</dbReference>
<name>A0A0U9HRZ6_9BACT</name>
<dbReference type="SMART" id="SM00363">
    <property type="entry name" value="S4"/>
    <property type="match status" value="1"/>
</dbReference>
<comment type="subunit">
    <text evidence="7">Part of the 30S ribosomal subunit. Contacts protein S5. The interaction surface between S4 and S5 is involved in control of translational fidelity.</text>
</comment>
<dbReference type="PANTHER" id="PTHR11831">
    <property type="entry name" value="30S 40S RIBOSOMAL PROTEIN"/>
    <property type="match status" value="1"/>
</dbReference>
<dbReference type="GO" id="GO:0019843">
    <property type="term" value="F:rRNA binding"/>
    <property type="evidence" value="ECO:0007669"/>
    <property type="project" value="UniProtKB-UniRule"/>
</dbReference>
<comment type="similarity">
    <text evidence="1 7">Belongs to the universal ribosomal protein uS4 family.</text>
</comment>
<dbReference type="CDD" id="cd00165">
    <property type="entry name" value="S4"/>
    <property type="match status" value="1"/>
</dbReference>